<dbReference type="Gene3D" id="1.10.268.10">
    <property type="entry name" value="Topoisomerase, domain 3"/>
    <property type="match status" value="1"/>
</dbReference>
<dbReference type="EMBL" id="JARGYT010000017">
    <property type="protein sequence ID" value="MDZ5762044.1"/>
    <property type="molecule type" value="Genomic_DNA"/>
</dbReference>
<evidence type="ECO:0000256" key="9">
    <source>
        <dbReference type="PROSITE-ProRule" id="PRU01384"/>
    </source>
</evidence>
<dbReference type="RefSeq" id="WP_322497533.1">
    <property type="nucleotide sequence ID" value="NZ_JARGYT010000017.1"/>
</dbReference>
<accession>A0ABU5L7D7</accession>
<dbReference type="InterPro" id="IPR050220">
    <property type="entry name" value="Type_II_DNA_Topoisomerases"/>
</dbReference>
<keyword evidence="6 8" id="KW-0238">DNA-binding</keyword>
<comment type="catalytic activity">
    <reaction evidence="1 8 9">
        <text>ATP-dependent breakage, passage and rejoining of double-stranded DNA.</text>
        <dbReference type="EC" id="5.6.2.2"/>
    </reaction>
</comment>
<keyword evidence="12" id="KW-1185">Reference proteome</keyword>
<dbReference type="EC" id="5.6.2.2" evidence="8"/>
<evidence type="ECO:0000256" key="7">
    <source>
        <dbReference type="ARBA" id="ARBA00023235"/>
    </source>
</evidence>
<dbReference type="PANTHER" id="PTHR43493">
    <property type="entry name" value="DNA GYRASE/TOPOISOMERASE SUBUNIT A"/>
    <property type="match status" value="1"/>
</dbReference>
<feature type="active site" description="O-(5'-phospho-DNA)-tyrosine intermediate" evidence="8 9">
    <location>
        <position position="121"/>
    </location>
</feature>
<dbReference type="Gene3D" id="3.30.1360.40">
    <property type="match status" value="1"/>
</dbReference>
<evidence type="ECO:0000256" key="4">
    <source>
        <dbReference type="ARBA" id="ARBA00022840"/>
    </source>
</evidence>
<evidence type="ECO:0000313" key="11">
    <source>
        <dbReference type="EMBL" id="MDZ5762044.1"/>
    </source>
</evidence>
<dbReference type="PROSITE" id="PS52040">
    <property type="entry name" value="TOPO_IIA"/>
    <property type="match status" value="1"/>
</dbReference>
<dbReference type="CDD" id="cd00187">
    <property type="entry name" value="TOP4c"/>
    <property type="match status" value="1"/>
</dbReference>
<dbReference type="Gene3D" id="2.120.10.90">
    <property type="entry name" value="DNA gyrase/topoisomerase IV, subunit A, C-terminal"/>
    <property type="match status" value="1"/>
</dbReference>
<keyword evidence="4 8" id="KW-0067">ATP-binding</keyword>
<evidence type="ECO:0000259" key="10">
    <source>
        <dbReference type="PROSITE" id="PS52040"/>
    </source>
</evidence>
<dbReference type="Pfam" id="PF00521">
    <property type="entry name" value="DNA_topoisoIV"/>
    <property type="match status" value="1"/>
</dbReference>
<evidence type="ECO:0000256" key="5">
    <source>
        <dbReference type="ARBA" id="ARBA00023029"/>
    </source>
</evidence>
<dbReference type="InterPro" id="IPR006691">
    <property type="entry name" value="GyrA/parC_rep"/>
</dbReference>
<comment type="function">
    <text evidence="8">A type II topoisomerase that negatively supercoils closed circular double-stranded (ds) DNA in an ATP-dependent manner to modulate DNA topology and maintain chromosomes in an underwound state. Negative supercoiling favors strand separation, and DNA replication, transcription, recombination and repair, all of which involve strand separation. Also able to catalyze the interconversion of other topological isomers of dsDNA rings, including catenanes and knotted rings. Type II topoisomerases break and join 2 DNA strands simultaneously in an ATP-dependent manner.</text>
</comment>
<dbReference type="NCBIfam" id="NF004043">
    <property type="entry name" value="PRK05560.1"/>
    <property type="match status" value="1"/>
</dbReference>
<dbReference type="Pfam" id="PF03989">
    <property type="entry name" value="DNA_gyraseA_C"/>
    <property type="match status" value="6"/>
</dbReference>
<evidence type="ECO:0000256" key="6">
    <source>
        <dbReference type="ARBA" id="ARBA00023125"/>
    </source>
</evidence>
<keyword evidence="8" id="KW-0963">Cytoplasm</keyword>
<feature type="domain" description="Topo IIA-type catalytic" evidence="10">
    <location>
        <begin position="33"/>
        <end position="522"/>
    </location>
</feature>
<comment type="caution">
    <text evidence="11">The sequence shown here is derived from an EMBL/GenBank/DDBJ whole genome shotgun (WGS) entry which is preliminary data.</text>
</comment>
<dbReference type="InterPro" id="IPR013758">
    <property type="entry name" value="Topo_IIA_A/C_ab"/>
</dbReference>
<feature type="short sequence motif" description="GyrA-box" evidence="8">
    <location>
        <begin position="549"/>
        <end position="555"/>
    </location>
</feature>
<gene>
    <name evidence="8" type="primary">gyrA</name>
    <name evidence="11" type="ORF">Cyrtocomes_00410</name>
</gene>
<dbReference type="NCBIfam" id="TIGR01063">
    <property type="entry name" value="gyrA"/>
    <property type="match status" value="1"/>
</dbReference>
<protein>
    <recommendedName>
        <fullName evidence="8">DNA gyrase subunit A</fullName>
        <ecNumber evidence="8">5.6.2.2</ecNumber>
    </recommendedName>
</protein>
<evidence type="ECO:0000313" key="12">
    <source>
        <dbReference type="Proteomes" id="UP001293791"/>
    </source>
</evidence>
<dbReference type="SUPFAM" id="SSF56719">
    <property type="entry name" value="Type II DNA topoisomerase"/>
    <property type="match status" value="1"/>
</dbReference>
<dbReference type="SUPFAM" id="SSF101904">
    <property type="entry name" value="GyrA/ParC C-terminal domain-like"/>
    <property type="match status" value="1"/>
</dbReference>
<dbReference type="InterPro" id="IPR013760">
    <property type="entry name" value="Topo_IIA-like_dom_sf"/>
</dbReference>
<dbReference type="NCBIfam" id="NF004044">
    <property type="entry name" value="PRK05561.1"/>
    <property type="match status" value="1"/>
</dbReference>
<dbReference type="SMART" id="SM00434">
    <property type="entry name" value="TOP4c"/>
    <property type="match status" value="1"/>
</dbReference>
<evidence type="ECO:0000256" key="2">
    <source>
        <dbReference type="ARBA" id="ARBA00008263"/>
    </source>
</evidence>
<dbReference type="InterPro" id="IPR035516">
    <property type="entry name" value="Gyrase/topoIV_suA_C"/>
</dbReference>
<evidence type="ECO:0000256" key="1">
    <source>
        <dbReference type="ARBA" id="ARBA00000185"/>
    </source>
</evidence>
<dbReference type="InterPro" id="IPR005743">
    <property type="entry name" value="GyrA"/>
</dbReference>
<dbReference type="HAMAP" id="MF_01897">
    <property type="entry name" value="GyrA"/>
    <property type="match status" value="1"/>
</dbReference>
<dbReference type="Gene3D" id="3.90.199.10">
    <property type="entry name" value="Topoisomerase II, domain 5"/>
    <property type="match status" value="1"/>
</dbReference>
<comment type="subunit">
    <text evidence="8">Heterotetramer, composed of two GyrA and two GyrB chains. In the heterotetramer, GyrA contains the active site tyrosine that forms a transient covalent intermediate with DNA, while GyrB binds cofactors and catalyzes ATP hydrolysis.</text>
</comment>
<evidence type="ECO:0000256" key="3">
    <source>
        <dbReference type="ARBA" id="ARBA00022741"/>
    </source>
</evidence>
<dbReference type="PANTHER" id="PTHR43493:SF5">
    <property type="entry name" value="DNA GYRASE SUBUNIT A, CHLOROPLASTIC_MITOCHONDRIAL"/>
    <property type="match status" value="1"/>
</dbReference>
<comment type="miscellaneous">
    <text evidence="8">Few gyrases are as efficient as E.coli at forming negative supercoils. Not all organisms have 2 type II topoisomerases; in organisms with a single type II topoisomerase this enzyme also has to decatenate newly replicated chromosomes.</text>
</comment>
<evidence type="ECO:0000256" key="8">
    <source>
        <dbReference type="HAMAP-Rule" id="MF_01897"/>
    </source>
</evidence>
<proteinExistence type="inferred from homology"/>
<comment type="subcellular location">
    <subcellularLocation>
        <location evidence="8">Cytoplasm</location>
    </subcellularLocation>
</comment>
<dbReference type="InterPro" id="IPR002205">
    <property type="entry name" value="Topo_IIA_dom_A"/>
</dbReference>
<comment type="similarity">
    <text evidence="2 8">Belongs to the type II topoisomerase GyrA/ParC subunit family.</text>
</comment>
<dbReference type="InterPro" id="IPR013757">
    <property type="entry name" value="Topo_IIA_A_a_sf"/>
</dbReference>
<organism evidence="11 12">
    <name type="scientific">Candidatus Cyrtobacter comes</name>
    <dbReference type="NCBI Taxonomy" id="675776"/>
    <lineage>
        <taxon>Bacteria</taxon>
        <taxon>Pseudomonadati</taxon>
        <taxon>Pseudomonadota</taxon>
        <taxon>Alphaproteobacteria</taxon>
        <taxon>Rickettsiales</taxon>
        <taxon>Candidatus Midichloriaceae</taxon>
        <taxon>Candidatus Cyrtobacter</taxon>
    </lineage>
</organism>
<keyword evidence="5 8" id="KW-0799">Topoisomerase</keyword>
<keyword evidence="3 8" id="KW-0547">Nucleotide-binding</keyword>
<name>A0ABU5L7D7_9RICK</name>
<keyword evidence="7 8" id="KW-0413">Isomerase</keyword>
<sequence length="880" mass="97554">MKSSGSIVDILIEKEIQASYLEYSMSVIVSRALPDCRDGFKPVHRRIMYAMHEMGITHDKPYRKSAKIVGEVLAKYHPHGDSAVYSSMVRMAQKFSLRDTLVEGQGNFGSIDGDSPAQMRYTEVRLEKIANTLVSDIQYDTVDFQPNYDGSEKEPTVLPARFPNILVNGASGIAVGMATNIPPHNLGEVMEACIAYLKNPEITAHQLTEYVLAPDFPTGAEILGRARAIKALISGRGSITLRGKASFEDIGGKKSIVITELPYQVNKSELVKSIESLVKDKIIEGVSEIRDETNKLGIRVVIDLKKGAEGELILNQLYKNTQLQVNFGVNMLAINKGIPVQMNLLEFIAAFIEFRKEVVLRRTTFLLQKAREKAHLLIGLALALANIDRVVELIRLAGDVQEARAALLNELWYASEIEAIIALVEDEQNKVEDSRCRFTEFQVKAILEMRLQRLTALERGKIDSELQELVGNIKYYLNILSSEEELCKIIESELLDIKERFATPRLTEIVDDVSTDIDDIDLIKKEDVVVKLTASGYIKRVPISMYKAQKRGGKGRSALSMHEDDAVTELLITNTHATVLFFSDIGKVYSIKVYKIPQGSLQSKGRALVNIIPLANGEKVASVMQIYDNSAQNLVFVTSKGNIRRNELSDFENIQTNGKIAIRLSEDDSLVGAALCDESDHVFLATKKGKALRFPVSAVRVFKSRTSDGVRAIKLARSNDSVVSLSILNGIEVSNENRDEYLKIPVEKRIALALGQDVEIEDSMMEIENIKHLAKNEQFLLSITSRGFGKRTSAYEYRTTDRAGQGILNVSFNAGDVLATFPVWGDDDIMLITDCGTTIRTSCSEIRFTGRGACGVRIISLKGGEALVAAVRLCSSEDDE</sequence>
<reference evidence="11 12" key="1">
    <citation type="submission" date="2023-02" db="EMBL/GenBank/DDBJ databases">
        <title>Host association and intracellularity evolved multiple times independently in the Rickettsiales.</title>
        <authorList>
            <person name="Castelli M."/>
            <person name="Nardi T."/>
            <person name="Gammuto L."/>
            <person name="Bellinzona G."/>
            <person name="Sabaneyeva E."/>
            <person name="Potekhin A."/>
            <person name="Serra V."/>
            <person name="Petroni G."/>
            <person name="Sassera D."/>
        </authorList>
    </citation>
    <scope>NUCLEOTIDE SEQUENCE [LARGE SCALE GENOMIC DNA]</scope>
    <source>
        <strain evidence="11 12">BOD18</strain>
    </source>
</reference>
<dbReference type="Proteomes" id="UP001293791">
    <property type="component" value="Unassembled WGS sequence"/>
</dbReference>